<evidence type="ECO:0000256" key="1">
    <source>
        <dbReference type="SAM" id="MobiDB-lite"/>
    </source>
</evidence>
<evidence type="ECO:0000256" key="2">
    <source>
        <dbReference type="SAM" id="Phobius"/>
    </source>
</evidence>
<gene>
    <name evidence="3" type="ORF">Ari01nite_84420</name>
</gene>
<name>A0A919K943_9ACTN</name>
<accession>A0A919K943</accession>
<feature type="transmembrane region" description="Helical" evidence="2">
    <location>
        <begin position="34"/>
        <end position="55"/>
    </location>
</feature>
<dbReference type="EMBL" id="BOMV01000096">
    <property type="protein sequence ID" value="GIF00978.1"/>
    <property type="molecule type" value="Genomic_DNA"/>
</dbReference>
<feature type="compositionally biased region" description="Basic residues" evidence="1">
    <location>
        <begin position="185"/>
        <end position="195"/>
    </location>
</feature>
<sequence>MVLAALGLIGSIFGFLSSASDKELSRYGNIGQSFDVIATFLSAIALIGVAASLIYQERQERQARVAAWLGAQGELLKMVIADPGRLGPCIIDTTPFASDEEVSQYFFSTLWLSFHRYGMELGYVTEEDVRGEVGRLMFQSETARHLWSIRKDIFEAQLGGLSPYLKMVEEEHPDFPSQPNIPRGDHKKTARTTES</sequence>
<proteinExistence type="predicted"/>
<dbReference type="RefSeq" id="WP_203789315.1">
    <property type="nucleotide sequence ID" value="NZ_BOMV01000096.1"/>
</dbReference>
<dbReference type="Proteomes" id="UP000636960">
    <property type="component" value="Unassembled WGS sequence"/>
</dbReference>
<keyword evidence="2" id="KW-0812">Transmembrane</keyword>
<feature type="region of interest" description="Disordered" evidence="1">
    <location>
        <begin position="172"/>
        <end position="195"/>
    </location>
</feature>
<organism evidence="3 4">
    <name type="scientific">Paractinoplanes rishiriensis</name>
    <dbReference type="NCBI Taxonomy" id="1050105"/>
    <lineage>
        <taxon>Bacteria</taxon>
        <taxon>Bacillati</taxon>
        <taxon>Actinomycetota</taxon>
        <taxon>Actinomycetes</taxon>
        <taxon>Micromonosporales</taxon>
        <taxon>Micromonosporaceae</taxon>
        <taxon>Paractinoplanes</taxon>
    </lineage>
</organism>
<keyword evidence="2" id="KW-0472">Membrane</keyword>
<dbReference type="AlphaFoldDB" id="A0A919K943"/>
<dbReference type="Pfam" id="PF19560">
    <property type="entry name" value="DUF6082"/>
    <property type="match status" value="1"/>
</dbReference>
<reference evidence="3" key="1">
    <citation type="submission" date="2021-01" db="EMBL/GenBank/DDBJ databases">
        <title>Whole genome shotgun sequence of Actinoplanes rishiriensis NBRC 108556.</title>
        <authorList>
            <person name="Komaki H."/>
            <person name="Tamura T."/>
        </authorList>
    </citation>
    <scope>NUCLEOTIDE SEQUENCE</scope>
    <source>
        <strain evidence="3">NBRC 108556</strain>
    </source>
</reference>
<evidence type="ECO:0000313" key="4">
    <source>
        <dbReference type="Proteomes" id="UP000636960"/>
    </source>
</evidence>
<keyword evidence="4" id="KW-1185">Reference proteome</keyword>
<comment type="caution">
    <text evidence="3">The sequence shown here is derived from an EMBL/GenBank/DDBJ whole genome shotgun (WGS) entry which is preliminary data.</text>
</comment>
<keyword evidence="2" id="KW-1133">Transmembrane helix</keyword>
<evidence type="ECO:0000313" key="3">
    <source>
        <dbReference type="EMBL" id="GIF00978.1"/>
    </source>
</evidence>
<protein>
    <submittedName>
        <fullName evidence="3">Uncharacterized protein</fullName>
    </submittedName>
</protein>
<dbReference type="InterPro" id="IPR045728">
    <property type="entry name" value="DUF6082"/>
</dbReference>